<proteinExistence type="predicted"/>
<keyword evidence="2" id="KW-1133">Transmembrane helix</keyword>
<feature type="region of interest" description="Disordered" evidence="1">
    <location>
        <begin position="397"/>
        <end position="419"/>
    </location>
</feature>
<dbReference type="PIRSF" id="PIRSF028704">
    <property type="entry name" value="UPC028704"/>
    <property type="match status" value="1"/>
</dbReference>
<protein>
    <submittedName>
        <fullName evidence="3">DUF1624 domain-containing protein</fullName>
    </submittedName>
</protein>
<evidence type="ECO:0000256" key="1">
    <source>
        <dbReference type="SAM" id="MobiDB-lite"/>
    </source>
</evidence>
<accession>A0A549TI79</accession>
<evidence type="ECO:0000256" key="2">
    <source>
        <dbReference type="SAM" id="Phobius"/>
    </source>
</evidence>
<dbReference type="PANTHER" id="PTHR38592">
    <property type="entry name" value="BLL4819 PROTEIN"/>
    <property type="match status" value="1"/>
</dbReference>
<feature type="transmembrane region" description="Helical" evidence="2">
    <location>
        <begin position="362"/>
        <end position="379"/>
    </location>
</feature>
<comment type="caution">
    <text evidence="3">The sequence shown here is derived from an EMBL/GenBank/DDBJ whole genome shotgun (WGS) entry which is preliminary data.</text>
</comment>
<dbReference type="EMBL" id="VJMG01000003">
    <property type="protein sequence ID" value="TRL42948.1"/>
    <property type="molecule type" value="Genomic_DNA"/>
</dbReference>
<feature type="transmembrane region" description="Helical" evidence="2">
    <location>
        <begin position="12"/>
        <end position="32"/>
    </location>
</feature>
<feature type="transmembrane region" description="Helical" evidence="2">
    <location>
        <begin position="334"/>
        <end position="350"/>
    </location>
</feature>
<name>A0A549TI79_9HYPH</name>
<feature type="transmembrane region" description="Helical" evidence="2">
    <location>
        <begin position="138"/>
        <end position="157"/>
    </location>
</feature>
<organism evidence="3 4">
    <name type="scientific">Rhizobium straminoryzae</name>
    <dbReference type="NCBI Taxonomy" id="1387186"/>
    <lineage>
        <taxon>Bacteria</taxon>
        <taxon>Pseudomonadati</taxon>
        <taxon>Pseudomonadota</taxon>
        <taxon>Alphaproteobacteria</taxon>
        <taxon>Hyphomicrobiales</taxon>
        <taxon>Rhizobiaceae</taxon>
        <taxon>Rhizobium/Agrobacterium group</taxon>
        <taxon>Rhizobium</taxon>
    </lineage>
</organism>
<reference evidence="3 4" key="1">
    <citation type="submission" date="2019-07" db="EMBL/GenBank/DDBJ databases">
        <title>Ln-dependent methylotrophs.</title>
        <authorList>
            <person name="Tani A."/>
        </authorList>
    </citation>
    <scope>NUCLEOTIDE SEQUENCE [LARGE SCALE GENOMIC DNA]</scope>
    <source>
        <strain evidence="3 4">SM12</strain>
    </source>
</reference>
<feature type="transmembrane region" description="Helical" evidence="2">
    <location>
        <begin position="283"/>
        <end position="301"/>
    </location>
</feature>
<evidence type="ECO:0000313" key="3">
    <source>
        <dbReference type="EMBL" id="TRL42948.1"/>
    </source>
</evidence>
<evidence type="ECO:0000313" key="4">
    <source>
        <dbReference type="Proteomes" id="UP000316801"/>
    </source>
</evidence>
<gene>
    <name evidence="3" type="ORF">FNA46_00590</name>
</gene>
<keyword evidence="2" id="KW-0472">Membrane</keyword>
<dbReference type="InterPro" id="IPR014550">
    <property type="entry name" value="UCP028704_OpgC"/>
</dbReference>
<dbReference type="PANTHER" id="PTHR38592:SF3">
    <property type="entry name" value="BLL4819 PROTEIN"/>
    <property type="match status" value="1"/>
</dbReference>
<dbReference type="RefSeq" id="WP_142880398.1">
    <property type="nucleotide sequence ID" value="NZ_VJMG01000003.1"/>
</dbReference>
<feature type="transmembrane region" description="Helical" evidence="2">
    <location>
        <begin position="44"/>
        <end position="62"/>
    </location>
</feature>
<keyword evidence="2" id="KW-0812">Transmembrane</keyword>
<feature type="transmembrane region" description="Helical" evidence="2">
    <location>
        <begin position="203"/>
        <end position="222"/>
    </location>
</feature>
<feature type="transmembrane region" description="Helical" evidence="2">
    <location>
        <begin position="243"/>
        <end position="263"/>
    </location>
</feature>
<sequence>MKRYDLIDGMRGYFLVFMLINHLVFAGGYWLVKINHNQLAFVEDAQGFVFLSGLLIGMVYVRKMAKNGYAAGRQAIYSRAFELYRYAMGIVLCVLAAQMLLPGAYYIWYNWLGYTNFDDPLRLAAIASFVFQPTFMDILPQYIIYMLAAPMLVKLVIDGKWAHVMAGSLILWMAGQLGLQKIVTDPLNQFFMRPDDQGMRASFNLLGWQIVFYSGLVLGAMTSLNKIEWGRIFSPENSYIPTISGLICAFFLPLRIMTANGLMPADLAAKFSTMEIRADFGPVYLINFAAAATLLTWMIIAGPKHKSAVVRNIAGGITRVLSLKFLQLLGRHSLYVYVFHVGIVYAVYYFDGRTPELSELTKTVIAFSCIALLSIPALWRERERWLPALMGAEPAAQPAQFASAPTSRPNATKIRPKTA</sequence>
<dbReference type="AlphaFoldDB" id="A0A549TI79"/>
<keyword evidence="4" id="KW-1185">Reference proteome</keyword>
<dbReference type="Pfam" id="PF10129">
    <property type="entry name" value="OpgC_C"/>
    <property type="match status" value="1"/>
</dbReference>
<feature type="transmembrane region" description="Helical" evidence="2">
    <location>
        <begin position="83"/>
        <end position="108"/>
    </location>
</feature>
<dbReference type="Proteomes" id="UP000316801">
    <property type="component" value="Unassembled WGS sequence"/>
</dbReference>